<evidence type="ECO:0000256" key="1">
    <source>
        <dbReference type="SAM" id="MobiDB-lite"/>
    </source>
</evidence>
<sequence length="188" mass="20965">MGSIEPLGLAAIIPSPEDAETQESDTVNLDGPPEKAGDAPKKSIRDNKPTDMHPDLYNAVMDKLGFTEDDLMAALSHLVNHKTQGSSFFGMIEPHHVLWLRNYVNGYSNNSYRGYVTLEDAQQEYLTFEEEFLQDHAIDEAVPIAQPLLEEVHALQGAPPMVRPSRVKDYIIIPHRGDREDLVFPSGV</sequence>
<organism evidence="2 3">
    <name type="scientific">Lolium multiflorum</name>
    <name type="common">Italian ryegrass</name>
    <name type="synonym">Lolium perenne subsp. multiflorum</name>
    <dbReference type="NCBI Taxonomy" id="4521"/>
    <lineage>
        <taxon>Eukaryota</taxon>
        <taxon>Viridiplantae</taxon>
        <taxon>Streptophyta</taxon>
        <taxon>Embryophyta</taxon>
        <taxon>Tracheophyta</taxon>
        <taxon>Spermatophyta</taxon>
        <taxon>Magnoliopsida</taxon>
        <taxon>Liliopsida</taxon>
        <taxon>Poales</taxon>
        <taxon>Poaceae</taxon>
        <taxon>BOP clade</taxon>
        <taxon>Pooideae</taxon>
        <taxon>Poodae</taxon>
        <taxon>Poeae</taxon>
        <taxon>Poeae Chloroplast Group 2 (Poeae type)</taxon>
        <taxon>Loliodinae</taxon>
        <taxon>Loliinae</taxon>
        <taxon>Lolium</taxon>
    </lineage>
</organism>
<evidence type="ECO:0000313" key="2">
    <source>
        <dbReference type="EMBL" id="KAK1683457.1"/>
    </source>
</evidence>
<gene>
    <name evidence="2" type="ORF">QYE76_044305</name>
</gene>
<keyword evidence="3" id="KW-1185">Reference proteome</keyword>
<comment type="caution">
    <text evidence="2">The sequence shown here is derived from an EMBL/GenBank/DDBJ whole genome shotgun (WGS) entry which is preliminary data.</text>
</comment>
<name>A0AAD8TKG1_LOLMU</name>
<dbReference type="EMBL" id="JAUUTY010000002">
    <property type="protein sequence ID" value="KAK1683457.1"/>
    <property type="molecule type" value="Genomic_DNA"/>
</dbReference>
<dbReference type="PANTHER" id="PTHR47127">
    <property type="entry name" value="10A19I.15"/>
    <property type="match status" value="1"/>
</dbReference>
<protein>
    <submittedName>
        <fullName evidence="2">Uncharacterized protein</fullName>
    </submittedName>
</protein>
<reference evidence="2" key="1">
    <citation type="submission" date="2023-07" db="EMBL/GenBank/DDBJ databases">
        <title>A chromosome-level genome assembly of Lolium multiflorum.</title>
        <authorList>
            <person name="Chen Y."/>
            <person name="Copetti D."/>
            <person name="Kolliker R."/>
            <person name="Studer B."/>
        </authorList>
    </citation>
    <scope>NUCLEOTIDE SEQUENCE</scope>
    <source>
        <strain evidence="2">02402/16</strain>
        <tissue evidence="2">Leaf</tissue>
    </source>
</reference>
<evidence type="ECO:0000313" key="3">
    <source>
        <dbReference type="Proteomes" id="UP001231189"/>
    </source>
</evidence>
<feature type="region of interest" description="Disordered" evidence="1">
    <location>
        <begin position="1"/>
        <end position="53"/>
    </location>
</feature>
<feature type="compositionally biased region" description="Basic and acidic residues" evidence="1">
    <location>
        <begin position="32"/>
        <end position="53"/>
    </location>
</feature>
<proteinExistence type="predicted"/>
<dbReference type="Proteomes" id="UP001231189">
    <property type="component" value="Unassembled WGS sequence"/>
</dbReference>
<accession>A0AAD8TKG1</accession>
<dbReference type="AlphaFoldDB" id="A0AAD8TKG1"/>